<dbReference type="InterPro" id="IPR040442">
    <property type="entry name" value="Pyrv_kinase-like_dom_sf"/>
</dbReference>
<protein>
    <submittedName>
        <fullName evidence="7">Citrate lyase subunit beta/citryl-CoA lyase</fullName>
        <ecNumber evidence="7">4.1.3.34</ecNumber>
    </submittedName>
</protein>
<feature type="binding site" evidence="4">
    <location>
        <position position="124"/>
    </location>
    <ligand>
        <name>substrate</name>
    </ligand>
</feature>
<proteinExistence type="predicted"/>
<dbReference type="Proteomes" id="UP000551501">
    <property type="component" value="Unassembled WGS sequence"/>
</dbReference>
<feature type="domain" description="HpcH/HpaI aldolase/citrate lyase" evidence="6">
    <location>
        <begin position="8"/>
        <end position="219"/>
    </location>
</feature>
<sequence length="280" mass="29365">MTTSSPITVLYVPGNRPERFDKAATAGADAIVIDLEDAVPLREKSGARTAAAQWLRGRDRSAVPVWVRVNSGEDLIADLDAVVLGAPNGVWLPKCASAADVCHLDELLNGFGDDGRIRVSPLIETAVGLWNVREICGAPRVAFVQLGEVDLAADLGVRPSVDGSELSWARSRVVAASVAAGIAPPLGPVSPEIRDVDAFARDTERIARLGFEGRACIHPAQLTTVRDVLAPSDAEVAEAEGVLALFDDAEGAAVVDAGGRLVDEAVARNARRVIGRRATG</sequence>
<dbReference type="Gene3D" id="3.20.20.60">
    <property type="entry name" value="Phosphoenolpyruvate-binding domains"/>
    <property type="match status" value="1"/>
</dbReference>
<feature type="binding site" evidence="5">
    <location>
        <position position="124"/>
    </location>
    <ligand>
        <name>Mg(2+)</name>
        <dbReference type="ChEBI" id="CHEBI:18420"/>
    </ligand>
</feature>
<keyword evidence="3 5" id="KW-0460">Magnesium</keyword>
<dbReference type="Pfam" id="PF03328">
    <property type="entry name" value="HpcH_HpaI"/>
    <property type="match status" value="1"/>
</dbReference>
<dbReference type="PANTHER" id="PTHR32308">
    <property type="entry name" value="LYASE BETA SUBUNIT, PUTATIVE (AFU_ORTHOLOGUE AFUA_4G13030)-RELATED"/>
    <property type="match status" value="1"/>
</dbReference>
<dbReference type="AlphaFoldDB" id="A0A840ETQ5"/>
<evidence type="ECO:0000256" key="3">
    <source>
        <dbReference type="ARBA" id="ARBA00022842"/>
    </source>
</evidence>
<keyword evidence="2 5" id="KW-0479">Metal-binding</keyword>
<comment type="cofactor">
    <cofactor evidence="1">
        <name>Mg(2+)</name>
        <dbReference type="ChEBI" id="CHEBI:18420"/>
    </cofactor>
</comment>
<dbReference type="EC" id="4.1.3.34" evidence="7"/>
<dbReference type="InterPro" id="IPR011206">
    <property type="entry name" value="Citrate_lyase_beta/mcl1/mcl2"/>
</dbReference>
<evidence type="ECO:0000256" key="2">
    <source>
        <dbReference type="ARBA" id="ARBA00022723"/>
    </source>
</evidence>
<keyword evidence="7" id="KW-0456">Lyase</keyword>
<dbReference type="GO" id="GO:0006107">
    <property type="term" value="P:oxaloacetate metabolic process"/>
    <property type="evidence" value="ECO:0007669"/>
    <property type="project" value="TreeGrafter"/>
</dbReference>
<dbReference type="EMBL" id="JACIFP010000001">
    <property type="protein sequence ID" value="MBB4133653.1"/>
    <property type="molecule type" value="Genomic_DNA"/>
</dbReference>
<name>A0A840ETQ5_9ACTN</name>
<feature type="binding site" evidence="5">
    <location>
        <position position="150"/>
    </location>
    <ligand>
        <name>Mg(2+)</name>
        <dbReference type="ChEBI" id="CHEBI:18420"/>
    </ligand>
</feature>
<evidence type="ECO:0000256" key="5">
    <source>
        <dbReference type="PIRSR" id="PIRSR015582-2"/>
    </source>
</evidence>
<evidence type="ECO:0000259" key="6">
    <source>
        <dbReference type="Pfam" id="PF03328"/>
    </source>
</evidence>
<dbReference type="InterPro" id="IPR015813">
    <property type="entry name" value="Pyrv/PenolPyrv_kinase-like_dom"/>
</dbReference>
<comment type="caution">
    <text evidence="7">The sequence shown here is derived from an EMBL/GenBank/DDBJ whole genome shotgun (WGS) entry which is preliminary data.</text>
</comment>
<evidence type="ECO:0000256" key="4">
    <source>
        <dbReference type="PIRSR" id="PIRSR015582-1"/>
    </source>
</evidence>
<dbReference type="SUPFAM" id="SSF51621">
    <property type="entry name" value="Phosphoenolpyruvate/pyruvate domain"/>
    <property type="match status" value="1"/>
</dbReference>
<organism evidence="7 8">
    <name type="scientific">Gordonia humi</name>
    <dbReference type="NCBI Taxonomy" id="686429"/>
    <lineage>
        <taxon>Bacteria</taxon>
        <taxon>Bacillati</taxon>
        <taxon>Actinomycetota</taxon>
        <taxon>Actinomycetes</taxon>
        <taxon>Mycobacteriales</taxon>
        <taxon>Gordoniaceae</taxon>
        <taxon>Gordonia</taxon>
    </lineage>
</organism>
<evidence type="ECO:0000256" key="1">
    <source>
        <dbReference type="ARBA" id="ARBA00001946"/>
    </source>
</evidence>
<feature type="binding site" evidence="4">
    <location>
        <position position="68"/>
    </location>
    <ligand>
        <name>substrate</name>
    </ligand>
</feature>
<gene>
    <name evidence="7" type="ORF">BKA16_000205</name>
</gene>
<reference evidence="7 8" key="1">
    <citation type="submission" date="2020-08" db="EMBL/GenBank/DDBJ databases">
        <title>Sequencing the genomes of 1000 actinobacteria strains.</title>
        <authorList>
            <person name="Klenk H.-P."/>
        </authorList>
    </citation>
    <scope>NUCLEOTIDE SEQUENCE [LARGE SCALE GENOMIC DNA]</scope>
    <source>
        <strain evidence="7 8">DSM 45298</strain>
    </source>
</reference>
<dbReference type="InterPro" id="IPR005000">
    <property type="entry name" value="Aldolase/citrate-lyase_domain"/>
</dbReference>
<dbReference type="PANTHER" id="PTHR32308:SF0">
    <property type="entry name" value="HPCH_HPAI ALDOLASE_CITRATE LYASE DOMAIN-CONTAINING PROTEIN"/>
    <property type="match status" value="1"/>
</dbReference>
<dbReference type="GO" id="GO:0008816">
    <property type="term" value="F:citryl-CoA lyase activity"/>
    <property type="evidence" value="ECO:0007669"/>
    <property type="project" value="UniProtKB-EC"/>
</dbReference>
<dbReference type="PIRSF" id="PIRSF015582">
    <property type="entry name" value="Cit_lyase_B"/>
    <property type="match status" value="1"/>
</dbReference>
<evidence type="ECO:0000313" key="8">
    <source>
        <dbReference type="Proteomes" id="UP000551501"/>
    </source>
</evidence>
<dbReference type="RefSeq" id="WP_183368820.1">
    <property type="nucleotide sequence ID" value="NZ_BAABHL010000022.1"/>
</dbReference>
<evidence type="ECO:0000313" key="7">
    <source>
        <dbReference type="EMBL" id="MBB4133653.1"/>
    </source>
</evidence>
<dbReference type="GO" id="GO:0000287">
    <property type="term" value="F:magnesium ion binding"/>
    <property type="evidence" value="ECO:0007669"/>
    <property type="project" value="TreeGrafter"/>
</dbReference>
<keyword evidence="8" id="KW-1185">Reference proteome</keyword>
<accession>A0A840ETQ5</accession>